<evidence type="ECO:0000313" key="6">
    <source>
        <dbReference type="Ensembl" id="ENSENLP00000021477.1"/>
    </source>
</evidence>
<organism evidence="6 7">
    <name type="scientific">Echeneis naucrates</name>
    <name type="common">Live sharksucker</name>
    <dbReference type="NCBI Taxonomy" id="173247"/>
    <lineage>
        <taxon>Eukaryota</taxon>
        <taxon>Metazoa</taxon>
        <taxon>Chordata</taxon>
        <taxon>Craniata</taxon>
        <taxon>Vertebrata</taxon>
        <taxon>Euteleostomi</taxon>
        <taxon>Actinopterygii</taxon>
        <taxon>Neopterygii</taxon>
        <taxon>Teleostei</taxon>
        <taxon>Neoteleostei</taxon>
        <taxon>Acanthomorphata</taxon>
        <taxon>Carangaria</taxon>
        <taxon>Carangiformes</taxon>
        <taxon>Echeneidae</taxon>
        <taxon>Echeneis</taxon>
    </lineage>
</organism>
<dbReference type="InParanoid" id="A0A665UQI8"/>
<evidence type="ECO:0000256" key="1">
    <source>
        <dbReference type="ARBA" id="ARBA00004498"/>
    </source>
</evidence>
<dbReference type="Proteomes" id="UP000472264">
    <property type="component" value="Chromosome 17"/>
</dbReference>
<dbReference type="Ensembl" id="ENSENLT00000022222.1">
    <property type="protein sequence ID" value="ENSENLP00000021477.1"/>
    <property type="gene ID" value="ENSENLG00000009765.1"/>
</dbReference>
<dbReference type="PROSITE" id="PS50871">
    <property type="entry name" value="C1Q"/>
    <property type="match status" value="1"/>
</dbReference>
<dbReference type="PRINTS" id="PR00007">
    <property type="entry name" value="COMPLEMNTC1Q"/>
</dbReference>
<proteinExistence type="predicted"/>
<protein>
    <recommendedName>
        <fullName evidence="5">C1q domain-containing protein</fullName>
    </recommendedName>
</protein>
<sequence>IRPLLMCVRGLVGPKGNQGDMGLIGQPGPCSPAIQSAFSACVNESFPQENMPIPFPHVVTNRQGHFNPLKGMYMAPVNGTYVFSFNLAAPISQSVIDEASAWIKSNIQCI</sequence>
<evidence type="ECO:0000256" key="3">
    <source>
        <dbReference type="ARBA" id="ARBA00022530"/>
    </source>
</evidence>
<dbReference type="Pfam" id="PF00386">
    <property type="entry name" value="C1q"/>
    <property type="match status" value="1"/>
</dbReference>
<name>A0A665UQI8_ECHNA</name>
<evidence type="ECO:0000256" key="4">
    <source>
        <dbReference type="ARBA" id="ARBA00023119"/>
    </source>
</evidence>
<comment type="subcellular location">
    <subcellularLocation>
        <location evidence="1">Secreted</location>
        <location evidence="1">Extracellular space</location>
        <location evidence="1">Extracellular matrix</location>
    </subcellularLocation>
</comment>
<dbReference type="InterPro" id="IPR001073">
    <property type="entry name" value="C1q_dom"/>
</dbReference>
<evidence type="ECO:0000256" key="2">
    <source>
        <dbReference type="ARBA" id="ARBA00022525"/>
    </source>
</evidence>
<dbReference type="InterPro" id="IPR050392">
    <property type="entry name" value="Collagen/C1q_domain"/>
</dbReference>
<dbReference type="PANTHER" id="PTHR15427">
    <property type="entry name" value="EMILIN ELASTIN MICROFIBRIL INTERFACE-LOCATED PROTEIN ELASTIN MICROFIBRIL INTERFACER"/>
    <property type="match status" value="1"/>
</dbReference>
<keyword evidence="7" id="KW-1185">Reference proteome</keyword>
<evidence type="ECO:0000259" key="5">
    <source>
        <dbReference type="PROSITE" id="PS50871"/>
    </source>
</evidence>
<keyword evidence="4" id="KW-0176">Collagen</keyword>
<evidence type="ECO:0000313" key="7">
    <source>
        <dbReference type="Proteomes" id="UP000472264"/>
    </source>
</evidence>
<keyword evidence="3" id="KW-0272">Extracellular matrix</keyword>
<reference evidence="6" key="3">
    <citation type="submission" date="2025-09" db="UniProtKB">
        <authorList>
            <consortium name="Ensembl"/>
        </authorList>
    </citation>
    <scope>IDENTIFICATION</scope>
</reference>
<dbReference type="AlphaFoldDB" id="A0A665UQI8"/>
<dbReference type="PANTHER" id="PTHR15427:SF52">
    <property type="entry name" value="C1Q DOMAIN-CONTAINING PROTEIN"/>
    <property type="match status" value="1"/>
</dbReference>
<dbReference type="SUPFAM" id="SSF49842">
    <property type="entry name" value="TNF-like"/>
    <property type="match status" value="1"/>
</dbReference>
<keyword evidence="2" id="KW-0964">Secreted</keyword>
<feature type="domain" description="C1q" evidence="5">
    <location>
        <begin position="31"/>
        <end position="110"/>
    </location>
</feature>
<dbReference type="GO" id="GO:0005581">
    <property type="term" value="C:collagen trimer"/>
    <property type="evidence" value="ECO:0007669"/>
    <property type="project" value="UniProtKB-KW"/>
</dbReference>
<dbReference type="Gene3D" id="2.60.120.40">
    <property type="match status" value="1"/>
</dbReference>
<reference evidence="6" key="1">
    <citation type="submission" date="2021-04" db="EMBL/GenBank/DDBJ databases">
        <authorList>
            <consortium name="Wellcome Sanger Institute Data Sharing"/>
        </authorList>
    </citation>
    <scope>NUCLEOTIDE SEQUENCE [LARGE SCALE GENOMIC DNA]</scope>
</reference>
<reference evidence="6" key="2">
    <citation type="submission" date="2025-08" db="UniProtKB">
        <authorList>
            <consortium name="Ensembl"/>
        </authorList>
    </citation>
    <scope>IDENTIFICATION</scope>
</reference>
<accession>A0A665UQI8</accession>
<dbReference type="InterPro" id="IPR008983">
    <property type="entry name" value="Tumour_necrosis_fac-like_dom"/>
</dbReference>